<evidence type="ECO:0000313" key="1">
    <source>
        <dbReference type="EMBL" id="PXF61879.1"/>
    </source>
</evidence>
<comment type="caution">
    <text evidence="1">The sequence shown here is derived from an EMBL/GenBank/DDBJ whole genome shotgun (WGS) entry which is preliminary data.</text>
</comment>
<protein>
    <submittedName>
        <fullName evidence="1">Uncharacterized protein</fullName>
    </submittedName>
</protein>
<feature type="non-terminal residue" evidence="1">
    <location>
        <position position="166"/>
    </location>
</feature>
<reference evidence="1" key="1">
    <citation type="submission" date="2018-01" db="EMBL/GenBank/DDBJ databases">
        <authorList>
            <person name="Krukenberg V."/>
        </authorList>
    </citation>
    <scope>NUCLEOTIDE SEQUENCE</scope>
    <source>
        <strain evidence="1">E20ANME2</strain>
    </source>
</reference>
<gene>
    <name evidence="1" type="ORF">C4B59_01220</name>
</gene>
<dbReference type="EMBL" id="PQXF01000002">
    <property type="protein sequence ID" value="PXF61879.1"/>
    <property type="molecule type" value="Genomic_DNA"/>
</dbReference>
<name>A0AC61L662_9EURY</name>
<sequence length="166" mass="18129">MCRSPIMKRQAIRMRVLLATAMSILSISIASADTIYVPDDRARIQWAVDNATGGDTIIVRDGTYSENVDVNKRSTIRSENGAESCIVNASDPHDHVFEILSDSVVINGFTVRNAAGTGIHVTGSNHVNISDCVAENNVFGIRTTFSYYSDITRNIVRDNTYGICLA</sequence>
<organism evidence="1 2">
    <name type="scientific">Candidatus Methanogaster sp</name>
    <dbReference type="NCBI Taxonomy" id="3386292"/>
    <lineage>
        <taxon>Archaea</taxon>
        <taxon>Methanobacteriati</taxon>
        <taxon>Methanobacteriota</taxon>
        <taxon>Stenosarchaea group</taxon>
        <taxon>Methanomicrobia</taxon>
        <taxon>Methanosarcinales</taxon>
        <taxon>ANME-2 cluster</taxon>
        <taxon>Candidatus Methanogasteraceae</taxon>
        <taxon>Candidatus Methanogaster</taxon>
    </lineage>
</organism>
<evidence type="ECO:0000313" key="2">
    <source>
        <dbReference type="Proteomes" id="UP000248329"/>
    </source>
</evidence>
<accession>A0AC61L662</accession>
<dbReference type="Proteomes" id="UP000248329">
    <property type="component" value="Unassembled WGS sequence"/>
</dbReference>
<proteinExistence type="predicted"/>